<keyword evidence="2" id="KW-1185">Reference proteome</keyword>
<dbReference type="RefSeq" id="WP_372824530.1">
    <property type="nucleotide sequence ID" value="NZ_JARRIG010000007.1"/>
</dbReference>
<evidence type="ECO:0000313" key="2">
    <source>
        <dbReference type="Proteomes" id="UP001571980"/>
    </source>
</evidence>
<comment type="caution">
    <text evidence="1">The sequence shown here is derived from an EMBL/GenBank/DDBJ whole genome shotgun (WGS) entry which is preliminary data.</text>
</comment>
<evidence type="ECO:0000313" key="1">
    <source>
        <dbReference type="EMBL" id="MFA4805152.1"/>
    </source>
</evidence>
<reference evidence="1 2" key="1">
    <citation type="submission" date="2023-03" db="EMBL/GenBank/DDBJ databases">
        <title>Speciation in Pyrococcus: adaptation to high temperature as a mechanism.</title>
        <authorList>
            <person name="Gu J."/>
        </authorList>
    </citation>
    <scope>NUCLEOTIDE SEQUENCE [LARGE SCALE GENOMIC DNA]</scope>
    <source>
        <strain evidence="1 2">LMOA34</strain>
    </source>
</reference>
<organism evidence="1 2">
    <name type="scientific">Pyrococcus kukulkanii</name>
    <dbReference type="NCBI Taxonomy" id="1609559"/>
    <lineage>
        <taxon>Archaea</taxon>
        <taxon>Methanobacteriati</taxon>
        <taxon>Methanobacteriota</taxon>
        <taxon>Thermococci</taxon>
        <taxon>Thermococcales</taxon>
        <taxon>Thermococcaceae</taxon>
        <taxon>Pyrococcus</taxon>
    </lineage>
</organism>
<name>A0ABV4T7N7_9EURY</name>
<gene>
    <name evidence="1" type="ORF">P8X34_10490</name>
</gene>
<accession>A0ABV4T7N7</accession>
<proteinExistence type="predicted"/>
<dbReference type="EMBL" id="JARRIG010000007">
    <property type="protein sequence ID" value="MFA4805152.1"/>
    <property type="molecule type" value="Genomic_DNA"/>
</dbReference>
<sequence>MDRATATVLTALLVGIVLLAGAVLKGRETAVTEPLPQLVPTNFSEGYIALMTWTHGDYYTIYRIDFKQGTFIAYYTTDTPSTLFMNKSGSYTFCDEHTCYSIDGSIFSERFRAITDYMLSIRSKFSGASLTKHYNTYTGTYEREGYTYTITVIDYIHQTLIAIQQDQGPVKMYRTVMLIG</sequence>
<protein>
    <submittedName>
        <fullName evidence="1">Uncharacterized protein</fullName>
    </submittedName>
</protein>
<dbReference type="Proteomes" id="UP001571980">
    <property type="component" value="Unassembled WGS sequence"/>
</dbReference>